<evidence type="ECO:0000313" key="2">
    <source>
        <dbReference type="EMBL" id="QDU05529.1"/>
    </source>
</evidence>
<dbReference type="Proteomes" id="UP000320722">
    <property type="component" value="Chromosome"/>
</dbReference>
<name>A0A517WJX2_9PLAN</name>
<dbReference type="GO" id="GO:0007059">
    <property type="term" value="P:chromosome segregation"/>
    <property type="evidence" value="ECO:0007669"/>
    <property type="project" value="TreeGrafter"/>
</dbReference>
<dbReference type="CDD" id="cd16411">
    <property type="entry name" value="ParB_N_like"/>
    <property type="match status" value="1"/>
</dbReference>
<dbReference type="Gene3D" id="1.10.10.2830">
    <property type="match status" value="1"/>
</dbReference>
<protein>
    <submittedName>
        <fullName evidence="2">Chromosome-partitioning protein Spo0J</fullName>
    </submittedName>
</protein>
<dbReference type="InterPro" id="IPR011111">
    <property type="entry name" value="Plasmid_RepB"/>
</dbReference>
<dbReference type="SUPFAM" id="SSF109709">
    <property type="entry name" value="KorB DNA-binding domain-like"/>
    <property type="match status" value="1"/>
</dbReference>
<evidence type="ECO:0000313" key="3">
    <source>
        <dbReference type="Proteomes" id="UP000320722"/>
    </source>
</evidence>
<accession>A0A517WJX2</accession>
<dbReference type="SMART" id="SM00470">
    <property type="entry name" value="ParB"/>
    <property type="match status" value="1"/>
</dbReference>
<dbReference type="Pfam" id="PF02195">
    <property type="entry name" value="ParB_N"/>
    <property type="match status" value="1"/>
</dbReference>
<dbReference type="GO" id="GO:0005694">
    <property type="term" value="C:chromosome"/>
    <property type="evidence" value="ECO:0007669"/>
    <property type="project" value="TreeGrafter"/>
</dbReference>
<dbReference type="Pfam" id="PF07506">
    <property type="entry name" value="RepB"/>
    <property type="match status" value="1"/>
</dbReference>
<dbReference type="InterPro" id="IPR036086">
    <property type="entry name" value="ParB/Sulfiredoxin_sf"/>
</dbReference>
<dbReference type="RefSeq" id="WP_145043904.1">
    <property type="nucleotide sequence ID" value="NZ_CP036347.1"/>
</dbReference>
<sequence length="296" mass="34007">MNNNRDLEIHLIPLEHISVLNPRERGKRKFAQIINNIEKLGLKKPITVTPKEHTRGNQEYYLVCGQGRYEAYKILGEPEIPALIVNVTKEELLLMSLVENLARRQHSTLELVRDISDMRDRNYTFAQIAEKTALEVSYVRGIVKLLKKGEERLLQAVEKGQIPISIAVIIASSNDHQIQKALTEAYEKNTLRGNKLLTARKLVEKRRMNGKGLKPTPRKKKEDEVSSQKLLRVYEEETAKQKLLIHKSRLCETQLLFVVSALRQLFQDEQMTTILQAEDLDTLPAYLISQIYGEAT</sequence>
<dbReference type="PANTHER" id="PTHR33375:SF1">
    <property type="entry name" value="CHROMOSOME-PARTITIONING PROTEIN PARB-RELATED"/>
    <property type="match status" value="1"/>
</dbReference>
<proteinExistence type="predicted"/>
<dbReference type="EMBL" id="CP036347">
    <property type="protein sequence ID" value="QDU05529.1"/>
    <property type="molecule type" value="Genomic_DNA"/>
</dbReference>
<reference evidence="2 3" key="1">
    <citation type="submission" date="2019-02" db="EMBL/GenBank/DDBJ databases">
        <title>Deep-cultivation of Planctomycetes and their phenomic and genomic characterization uncovers novel biology.</title>
        <authorList>
            <person name="Wiegand S."/>
            <person name="Jogler M."/>
            <person name="Boedeker C."/>
            <person name="Pinto D."/>
            <person name="Vollmers J."/>
            <person name="Rivas-Marin E."/>
            <person name="Kohn T."/>
            <person name="Peeters S.H."/>
            <person name="Heuer A."/>
            <person name="Rast P."/>
            <person name="Oberbeckmann S."/>
            <person name="Bunk B."/>
            <person name="Jeske O."/>
            <person name="Meyerdierks A."/>
            <person name="Storesund J.E."/>
            <person name="Kallscheuer N."/>
            <person name="Luecker S."/>
            <person name="Lage O.M."/>
            <person name="Pohl T."/>
            <person name="Merkel B.J."/>
            <person name="Hornburger P."/>
            <person name="Mueller R.-W."/>
            <person name="Bruemmer F."/>
            <person name="Labrenz M."/>
            <person name="Spormann A.M."/>
            <person name="Op den Camp H."/>
            <person name="Overmann J."/>
            <person name="Amann R."/>
            <person name="Jetten M.S.M."/>
            <person name="Mascher T."/>
            <person name="Medema M.H."/>
            <person name="Devos D.P."/>
            <person name="Kaster A.-K."/>
            <person name="Ovreas L."/>
            <person name="Rohde M."/>
            <person name="Galperin M.Y."/>
            <person name="Jogler C."/>
        </authorList>
    </citation>
    <scope>NUCLEOTIDE SEQUENCE [LARGE SCALE GENOMIC DNA]</scope>
    <source>
        <strain evidence="2 3">V6</strain>
    </source>
</reference>
<dbReference type="InterPro" id="IPR050336">
    <property type="entry name" value="Chromosome_partition/occlusion"/>
</dbReference>
<dbReference type="PANTHER" id="PTHR33375">
    <property type="entry name" value="CHROMOSOME-PARTITIONING PROTEIN PARB-RELATED"/>
    <property type="match status" value="1"/>
</dbReference>
<evidence type="ECO:0000259" key="1">
    <source>
        <dbReference type="SMART" id="SM00470"/>
    </source>
</evidence>
<dbReference type="InterPro" id="IPR003115">
    <property type="entry name" value="ParB_N"/>
</dbReference>
<organism evidence="2 3">
    <name type="scientific">Gimesia chilikensis</name>
    <dbReference type="NCBI Taxonomy" id="2605989"/>
    <lineage>
        <taxon>Bacteria</taxon>
        <taxon>Pseudomonadati</taxon>
        <taxon>Planctomycetota</taxon>
        <taxon>Planctomycetia</taxon>
        <taxon>Planctomycetales</taxon>
        <taxon>Planctomycetaceae</taxon>
        <taxon>Gimesia</taxon>
    </lineage>
</organism>
<feature type="domain" description="ParB-like N-terminal" evidence="1">
    <location>
        <begin position="10"/>
        <end position="101"/>
    </location>
</feature>
<gene>
    <name evidence="2" type="primary">spo0C</name>
    <name evidence="2" type="ORF">V6x_52670</name>
</gene>
<dbReference type="SUPFAM" id="SSF110849">
    <property type="entry name" value="ParB/Sulfiredoxin"/>
    <property type="match status" value="1"/>
</dbReference>
<dbReference type="AlphaFoldDB" id="A0A517WJX2"/>
<dbReference type="Gene3D" id="3.90.1530.30">
    <property type="match status" value="1"/>
</dbReference>